<evidence type="ECO:0000259" key="5">
    <source>
        <dbReference type="PROSITE" id="PS51192"/>
    </source>
</evidence>
<dbReference type="InterPro" id="IPR038718">
    <property type="entry name" value="SNF2-like_sf"/>
</dbReference>
<dbReference type="GO" id="GO:0016787">
    <property type="term" value="F:hydrolase activity"/>
    <property type="evidence" value="ECO:0007669"/>
    <property type="project" value="UniProtKB-KW"/>
</dbReference>
<dbReference type="Pfam" id="PF00176">
    <property type="entry name" value="SNF2-rel_dom"/>
    <property type="match status" value="1"/>
</dbReference>
<keyword evidence="1" id="KW-0547">Nucleotide-binding</keyword>
<organism evidence="7 8">
    <name type="scientific">Cryptococcus deuterogattii Ram5</name>
    <dbReference type="NCBI Taxonomy" id="1296110"/>
    <lineage>
        <taxon>Eukaryota</taxon>
        <taxon>Fungi</taxon>
        <taxon>Dikarya</taxon>
        <taxon>Basidiomycota</taxon>
        <taxon>Agaricomycotina</taxon>
        <taxon>Tremellomycetes</taxon>
        <taxon>Tremellales</taxon>
        <taxon>Cryptococcaceae</taxon>
        <taxon>Cryptococcus</taxon>
        <taxon>Cryptococcus gattii species complex</taxon>
    </lineage>
</organism>
<protein>
    <submittedName>
        <fullName evidence="7">Helicase</fullName>
    </submittedName>
</protein>
<dbReference type="AlphaFoldDB" id="A0A0D0VGF3"/>
<feature type="region of interest" description="Disordered" evidence="4">
    <location>
        <begin position="100"/>
        <end position="210"/>
    </location>
</feature>
<dbReference type="FunFam" id="3.40.50.300:FF:001315">
    <property type="entry name" value="SNF2 family helicase/ATPase PasG"/>
    <property type="match status" value="1"/>
</dbReference>
<dbReference type="InterPro" id="IPR027417">
    <property type="entry name" value="P-loop_NTPase"/>
</dbReference>
<dbReference type="OrthoDB" id="5857104at2759"/>
<sequence length="933" mass="104246">MSTVTPSLANSTAASSPMPQSPETRSASPSKAEVKIVSSGDRDAAANGADVDGQEGTADPKKAVEELKEKGQHDPEAAARAARLSFLLDKSTIYAKIIGDRMARQQIEKRKAEARAEVRKANKEKKEAEAKEVKREGMRDKRKPKENEVESKTEGRGKRKRQTVGGRDEKKAKVDTDEIDVDERPPAQVSEQIQDVRDEQDREEEDDGDVQYSFKQPELVTGAKLRDYQLAGVQWMISLYENGLNGILADEMGLGKTLQTISFLSHLRSKGTWGPFLIVCPLSVLNNWIMEFEKFTPSVPVLMYHGNPDHRAELRASRLQTPTASDAGSAKTKRRKSNGKVTGNDTSTFPIVITTYEICMKDKQFLSGIRWKFIVVDEGHRLKNLDCKLIRELKSYTSANRMILTGTPLHNNLAELWSLLNFILPDIFDDLDSFQQWFNFDEMNEGQTTEGLLNKSNVVASLHAILKPFLLRRLKIDVEKELPPKKEYLLFAPLTQMQKDIYQAIVSGQIREYLIDKVSSSGSGANTPKEETPELEAVVEATDGRGQRKKKKVNYRIEENDNKYVRDLEEGRIRPEDGPAGVEEKSAAEVGREWALKQATKHVNNMRLQNLVMQLRKISSHPYLFDWPSDPVTGELVVDDNLVNASGKMLLLNRLLDALFRKGHRVLLFSQFTTMLDVIEDWATVYKGWKICRIDGSTSQESRREQMDEFNGGKDDPDACKLFLLSTRAGGLGINLVSADTVIFFDQDWNPQMDLQAQDRAHRIGQTKPVLVFRLVSAHTIESKILAKAGNKRKLEALVISQGKFGRVVDENGKVLLGRKSTKKAEAKESVTEMAKALLDLEGEEINVASKDDQIISYFHDKTSDADLEILLDRSAAAFARQKGWSAGLGKAGAHGRAEQLKKGEKTTFEVFETGKDDGQGLSGMFGGDGDAE</sequence>
<reference evidence="7 8" key="1">
    <citation type="submission" date="2015-01" db="EMBL/GenBank/DDBJ databases">
        <title>The Genome Sequence of Cryptococcus gattii Ram5.</title>
        <authorList>
            <consortium name="The Broad Institute Genomics Platform"/>
            <person name="Cuomo C."/>
            <person name="Litvintseva A."/>
            <person name="Chen Y."/>
            <person name="Heitman J."/>
            <person name="Sun S."/>
            <person name="Springer D."/>
            <person name="Dromer F."/>
            <person name="Young S."/>
            <person name="Zeng Q."/>
            <person name="Gargeya S."/>
            <person name="Abouelleil A."/>
            <person name="Alvarado L."/>
            <person name="Chapman S.B."/>
            <person name="Gainer-Dewar J."/>
            <person name="Goldberg J."/>
            <person name="Griggs A."/>
            <person name="Gujja S."/>
            <person name="Hansen M."/>
            <person name="Howarth C."/>
            <person name="Imamovic A."/>
            <person name="Larimer J."/>
            <person name="Murphy C."/>
            <person name="Naylor J."/>
            <person name="Pearson M."/>
            <person name="Priest M."/>
            <person name="Roberts A."/>
            <person name="Saif S."/>
            <person name="Shea T."/>
            <person name="Sykes S."/>
            <person name="Wortman J."/>
            <person name="Nusbaum C."/>
            <person name="Birren B."/>
        </authorList>
    </citation>
    <scope>NUCLEOTIDE SEQUENCE [LARGE SCALE GENOMIC DNA]</scope>
    <source>
        <strain evidence="7 8">Ram5</strain>
    </source>
</reference>
<feature type="region of interest" description="Disordered" evidence="4">
    <location>
        <begin position="914"/>
        <end position="933"/>
    </location>
</feature>
<keyword evidence="7" id="KW-0347">Helicase</keyword>
<dbReference type="HOGENOM" id="CLU_000315_17_3_1"/>
<dbReference type="PROSITE" id="PS51192">
    <property type="entry name" value="HELICASE_ATP_BIND_1"/>
    <property type="match status" value="1"/>
</dbReference>
<dbReference type="SMART" id="SM00487">
    <property type="entry name" value="DEXDc"/>
    <property type="match status" value="1"/>
</dbReference>
<evidence type="ECO:0000259" key="6">
    <source>
        <dbReference type="PROSITE" id="PS51194"/>
    </source>
</evidence>
<evidence type="ECO:0000313" key="8">
    <source>
        <dbReference type="Proteomes" id="UP000053392"/>
    </source>
</evidence>
<feature type="compositionally biased region" description="Basic and acidic residues" evidence="4">
    <location>
        <begin position="100"/>
        <end position="156"/>
    </location>
</feature>
<dbReference type="Gene3D" id="3.40.50.300">
    <property type="entry name" value="P-loop containing nucleotide triphosphate hydrolases"/>
    <property type="match status" value="1"/>
</dbReference>
<evidence type="ECO:0000313" key="7">
    <source>
        <dbReference type="EMBL" id="KIR43935.1"/>
    </source>
</evidence>
<feature type="region of interest" description="Disordered" evidence="4">
    <location>
        <begin position="316"/>
        <end position="342"/>
    </location>
</feature>
<dbReference type="PROSITE" id="PS51194">
    <property type="entry name" value="HELICASE_CTER"/>
    <property type="match status" value="1"/>
</dbReference>
<proteinExistence type="predicted"/>
<dbReference type="GO" id="GO:0005524">
    <property type="term" value="F:ATP binding"/>
    <property type="evidence" value="ECO:0007669"/>
    <property type="project" value="InterPro"/>
</dbReference>
<keyword evidence="3" id="KW-0067">ATP-binding</keyword>
<evidence type="ECO:0000256" key="4">
    <source>
        <dbReference type="SAM" id="MobiDB-lite"/>
    </source>
</evidence>
<dbReference type="SMART" id="SM00490">
    <property type="entry name" value="HELICc"/>
    <property type="match status" value="1"/>
</dbReference>
<dbReference type="CDD" id="cd18793">
    <property type="entry name" value="SF2_C_SNF"/>
    <property type="match status" value="1"/>
</dbReference>
<keyword evidence="8" id="KW-1185">Reference proteome</keyword>
<evidence type="ECO:0000256" key="2">
    <source>
        <dbReference type="ARBA" id="ARBA00022801"/>
    </source>
</evidence>
<feature type="domain" description="Helicase ATP-binding" evidence="5">
    <location>
        <begin position="237"/>
        <end position="426"/>
    </location>
</feature>
<dbReference type="InterPro" id="IPR014001">
    <property type="entry name" value="Helicase_ATP-bd"/>
</dbReference>
<dbReference type="InterPro" id="IPR049730">
    <property type="entry name" value="SNF2/RAD54-like_C"/>
</dbReference>
<dbReference type="Proteomes" id="UP000053392">
    <property type="component" value="Unassembled WGS sequence"/>
</dbReference>
<accession>A0A0D0VGF3</accession>
<dbReference type="PANTHER" id="PTHR10799">
    <property type="entry name" value="SNF2/RAD54 HELICASE FAMILY"/>
    <property type="match status" value="1"/>
</dbReference>
<dbReference type="InterPro" id="IPR000330">
    <property type="entry name" value="SNF2_N"/>
</dbReference>
<dbReference type="SUPFAM" id="SSF52540">
    <property type="entry name" value="P-loop containing nucleoside triphosphate hydrolases"/>
    <property type="match status" value="2"/>
</dbReference>
<dbReference type="FunFam" id="3.40.50.10810:FF:000063">
    <property type="entry name" value="Chromosome 12, whole genome shotgun sequence"/>
    <property type="match status" value="1"/>
</dbReference>
<feature type="compositionally biased region" description="Basic and acidic residues" evidence="4">
    <location>
        <begin position="166"/>
        <end position="176"/>
    </location>
</feature>
<gene>
    <name evidence="7" type="ORF">I313_00781</name>
</gene>
<dbReference type="EMBL" id="KN847896">
    <property type="protein sequence ID" value="KIR43935.1"/>
    <property type="molecule type" value="Genomic_DNA"/>
</dbReference>
<feature type="domain" description="Helicase C-terminal" evidence="6">
    <location>
        <begin position="651"/>
        <end position="806"/>
    </location>
</feature>
<keyword evidence="2" id="KW-0378">Hydrolase</keyword>
<dbReference type="Gene3D" id="3.40.50.10810">
    <property type="entry name" value="Tandem AAA-ATPase domain"/>
    <property type="match status" value="1"/>
</dbReference>
<dbReference type="GO" id="GO:0004386">
    <property type="term" value="F:helicase activity"/>
    <property type="evidence" value="ECO:0007669"/>
    <property type="project" value="UniProtKB-KW"/>
</dbReference>
<evidence type="ECO:0000256" key="3">
    <source>
        <dbReference type="ARBA" id="ARBA00022840"/>
    </source>
</evidence>
<feature type="compositionally biased region" description="Gly residues" evidence="4">
    <location>
        <begin position="921"/>
        <end position="933"/>
    </location>
</feature>
<dbReference type="Pfam" id="PF00271">
    <property type="entry name" value="Helicase_C"/>
    <property type="match status" value="1"/>
</dbReference>
<name>A0A0D0VGF3_9TREE</name>
<dbReference type="InterPro" id="IPR001650">
    <property type="entry name" value="Helicase_C-like"/>
</dbReference>
<evidence type="ECO:0000256" key="1">
    <source>
        <dbReference type="ARBA" id="ARBA00022741"/>
    </source>
</evidence>
<feature type="compositionally biased region" description="Polar residues" evidence="4">
    <location>
        <begin position="1"/>
        <end position="29"/>
    </location>
</feature>
<feature type="region of interest" description="Disordered" evidence="4">
    <location>
        <begin position="1"/>
        <end position="61"/>
    </location>
</feature>